<dbReference type="RefSeq" id="XP_026631546.1">
    <property type="nucleotide sequence ID" value="XM_026764399.1"/>
</dbReference>
<gene>
    <name evidence="1" type="ORF">BDQ94DRAFT_134064</name>
</gene>
<dbReference type="GeneID" id="38132755"/>
<dbReference type="EMBL" id="KZ852033">
    <property type="protein sequence ID" value="RDH38524.1"/>
    <property type="molecule type" value="Genomic_DNA"/>
</dbReference>
<sequence>MHKQTCKLTVSEPGLSLDFLLRDTYRQLILGEERHEVGRTLSYSLFWALSSLAINDVLNMGYTLLHSV</sequence>
<keyword evidence="2" id="KW-1185">Reference proteome</keyword>
<organism evidence="1 2">
    <name type="scientific">Aspergillus welwitschiae</name>
    <dbReference type="NCBI Taxonomy" id="1341132"/>
    <lineage>
        <taxon>Eukaryota</taxon>
        <taxon>Fungi</taxon>
        <taxon>Dikarya</taxon>
        <taxon>Ascomycota</taxon>
        <taxon>Pezizomycotina</taxon>
        <taxon>Eurotiomycetes</taxon>
        <taxon>Eurotiomycetidae</taxon>
        <taxon>Eurotiales</taxon>
        <taxon>Aspergillaceae</taxon>
        <taxon>Aspergillus</taxon>
        <taxon>Aspergillus subgen. Circumdati</taxon>
    </lineage>
</organism>
<name>A0A3F3QGV4_9EURO</name>
<dbReference type="AlphaFoldDB" id="A0A3F3QGV4"/>
<evidence type="ECO:0000313" key="2">
    <source>
        <dbReference type="Proteomes" id="UP000253729"/>
    </source>
</evidence>
<reference evidence="1 2" key="1">
    <citation type="submission" date="2018-07" db="EMBL/GenBank/DDBJ databases">
        <title>The genomes of Aspergillus section Nigri reveals drivers in fungal speciation.</title>
        <authorList>
            <consortium name="DOE Joint Genome Institute"/>
            <person name="Vesth T.C."/>
            <person name="Nybo J."/>
            <person name="Theobald S."/>
            <person name="Brandl J."/>
            <person name="Frisvad J.C."/>
            <person name="Nielsen K.F."/>
            <person name="Lyhne E.K."/>
            <person name="Kogle M.E."/>
            <person name="Kuo A."/>
            <person name="Riley R."/>
            <person name="Clum A."/>
            <person name="Nolan M."/>
            <person name="Lipzen A."/>
            <person name="Salamov A."/>
            <person name="Henrissat B."/>
            <person name="Wiebenga A."/>
            <person name="De vries R.P."/>
            <person name="Grigoriev I.V."/>
            <person name="Mortensen U.H."/>
            <person name="Andersen M.R."/>
            <person name="Baker S.E."/>
        </authorList>
    </citation>
    <scope>NUCLEOTIDE SEQUENCE [LARGE SCALE GENOMIC DNA]</scope>
    <source>
        <strain evidence="1 2">CBS 139.54b</strain>
    </source>
</reference>
<dbReference type="Proteomes" id="UP000253729">
    <property type="component" value="Unassembled WGS sequence"/>
</dbReference>
<accession>A0A3F3QGV4</accession>
<evidence type="ECO:0000313" key="1">
    <source>
        <dbReference type="EMBL" id="RDH38524.1"/>
    </source>
</evidence>
<protein>
    <submittedName>
        <fullName evidence="1">Uncharacterized protein</fullName>
    </submittedName>
</protein>
<proteinExistence type="predicted"/>